<dbReference type="Proteomes" id="UP000186657">
    <property type="component" value="Unassembled WGS sequence"/>
</dbReference>
<evidence type="ECO:0000313" key="2">
    <source>
        <dbReference type="Proteomes" id="UP000186657"/>
    </source>
</evidence>
<protein>
    <submittedName>
        <fullName evidence="1">Uncharacterized protein</fullName>
    </submittedName>
</protein>
<name>A0A1U7NBU5_9CYAN</name>
<dbReference type="EMBL" id="MKZS01000001">
    <property type="protein sequence ID" value="OLT63415.1"/>
    <property type="molecule type" value="Genomic_DNA"/>
</dbReference>
<gene>
    <name evidence="1" type="ORF">BJP37_21165</name>
</gene>
<accession>A0A1U7NBU5</accession>
<comment type="caution">
    <text evidence="1">The sequence shown here is derived from an EMBL/GenBank/DDBJ whole genome shotgun (WGS) entry which is preliminary data.</text>
</comment>
<keyword evidence="2" id="KW-1185">Reference proteome</keyword>
<reference evidence="1 2" key="1">
    <citation type="submission" date="2016-10" db="EMBL/GenBank/DDBJ databases">
        <title>Comparative genomics uncovers the prolific and rare metabolic potential of the cyanobacterial genus Moorea.</title>
        <authorList>
            <person name="Leao T."/>
            <person name="Castelao G."/>
            <person name="Korobeynikov A."/>
            <person name="Monroe E.A."/>
            <person name="Podell S."/>
            <person name="Glukhov E."/>
            <person name="Allen E."/>
            <person name="Gerwick W.H."/>
            <person name="Gerwick L."/>
        </authorList>
    </citation>
    <scope>NUCLEOTIDE SEQUENCE [LARGE SCALE GENOMIC DNA]</scope>
    <source>
        <strain evidence="1 2">PNG5-198</strain>
    </source>
</reference>
<organism evidence="1 2">
    <name type="scientific">Moorena bouillonii PNG</name>
    <dbReference type="NCBI Taxonomy" id="568701"/>
    <lineage>
        <taxon>Bacteria</taxon>
        <taxon>Bacillati</taxon>
        <taxon>Cyanobacteriota</taxon>
        <taxon>Cyanophyceae</taxon>
        <taxon>Coleofasciculales</taxon>
        <taxon>Coleofasciculaceae</taxon>
        <taxon>Moorena</taxon>
    </lineage>
</organism>
<sequence>MVNVLRPDDNDLVKVDYSDLLNKILNVLRSEQTKNPFRLASDRKQLVMDIDSIATQVAALSVHNPLGGSANYVRSATVNFSPGFFDNFPHQVDQIRTRLQELLESVLLELPDNRSIDQFVSNLVTSLTDFQGKTPKLDFTYPFGNYPGLRKQRLSVNKTADHSRDLLKFHKIAITVLNSAEFNSQLRNGLINYINLEFAGVSESDREELYDIVDDLENNPQSDFYRLKHIADTETLGQLKKQAQIHYLEIIKEAINTSTSPGNAKAAIYLEDLIRRLKLINHYINDINNADGHYLVNYAGASLNYRDVFSRADAFNRLPIIPIIEGLLGESTDEDWGELQFIFGLKLKLDGKVHAHGSKRVFEYSLNLINPDSQEHQELLKDVSRREAFAKKVLTIVFLYYFVFAGNNPSDPGYTPESDLEYDPITAFEEKVLPRLRGSDEGEKQKRFRGMIAGFEKYEVQSKIDQLKDCLTNTLKYKSRLPRGKNNIHISVKKGILENDISNIQTRQTLFKEVLGGNPKNVLKYLSIREPNVGGDSVCSLEANIRISDIRYCAEDEQQSFSMEYDDITGIKALPILLIPRDNRATDIYKKYFKQHKLVLFPYKIDKNNPLDSQGAFVYRFTFALLAYICLRLLLQEQKRLFIPILRLHLSNKEDEAPIEKFLLSLCMVLSHLLNQEHRSNTQGIDIRDLSSYKIPNVMTSLYSVLPKTFRFNNSLYYPQLDKLAIIVVSSRESDGKWGSRHKRSNLMGEVVGVIRRNDGAVRLQLLTTFSGNYDHQRLFQEPTVVIDQVTKLYDKNGYKHFIYVAKAPYTSTLHMTQSQDDDGLFFMSKDVIRALKGEHKDIKIYPMFFDKYYVVKLKKIGASSLYIQDTEQLTTLVEDESKQSVVFFNLFNGIEVPGEQRNYNGVISYATLLNIYKGILDDQDIRNGLMYDTPLKQDIVQYLSLFHFWRYQKAREISFKLDPYENLIGDYSVGALSLFNHIKGNGKFNCLAFLTEVRNILNRSS</sequence>
<proteinExistence type="predicted"/>
<dbReference type="RefSeq" id="WP_075906348.1">
    <property type="nucleotide sequence ID" value="NZ_MKZS01000001.1"/>
</dbReference>
<dbReference type="AlphaFoldDB" id="A0A1U7NBU5"/>
<evidence type="ECO:0000313" key="1">
    <source>
        <dbReference type="EMBL" id="OLT63415.1"/>
    </source>
</evidence>